<dbReference type="PANTHER" id="PTHR36513:SF1">
    <property type="entry name" value="TRANSMEMBRANE PROTEIN"/>
    <property type="match status" value="1"/>
</dbReference>
<dbReference type="InterPro" id="IPR010297">
    <property type="entry name" value="DUF900_hydrolase"/>
</dbReference>
<accession>A0ABZ0IG81</accession>
<protein>
    <submittedName>
        <fullName evidence="1">Alpha/beta hydrolase</fullName>
    </submittedName>
</protein>
<name>A0ABZ0IG81_9GAMM</name>
<dbReference type="Gene3D" id="3.40.50.1820">
    <property type="entry name" value="alpha/beta hydrolase"/>
    <property type="match status" value="1"/>
</dbReference>
<dbReference type="GO" id="GO:0016787">
    <property type="term" value="F:hydrolase activity"/>
    <property type="evidence" value="ECO:0007669"/>
    <property type="project" value="UniProtKB-KW"/>
</dbReference>
<dbReference type="Pfam" id="PF05990">
    <property type="entry name" value="DUF900"/>
    <property type="match status" value="1"/>
</dbReference>
<sequence length="274" mass="29794">MKLTVPFLTTRALHAEGGGEAEYTSDVARASGGRCDLSLQTTGELEATNGAVRALAIDEALRGLDAQASRGILIYIHGYNTDLKRACRDAAVVAYRTGFVDRVLLLSWPASRAGITYRRDERRFAESMPAMLEVLDELGRESGHKNINIVAHSMGSRLVLGGIPATVDNQQFSKLILVAADVDKEAFVAALPKLRQRVTNIALLVSESDRLLLLSQTLNFGERLGQADDFMAPGVDVVDVSEFEDLGFSGHLYHLESDRVSDALRAILSDPTDH</sequence>
<proteinExistence type="predicted"/>
<reference evidence="1 2" key="1">
    <citation type="submission" date="2023-10" db="EMBL/GenBank/DDBJ databases">
        <title>Two novel species belonging to the OM43/NOR5 clade.</title>
        <authorList>
            <person name="Park M."/>
        </authorList>
    </citation>
    <scope>NUCLEOTIDE SEQUENCE [LARGE SCALE GENOMIC DNA]</scope>
    <source>
        <strain evidence="1 2">IMCC45268</strain>
    </source>
</reference>
<keyword evidence="1" id="KW-0378">Hydrolase</keyword>
<dbReference type="EMBL" id="CP136865">
    <property type="protein sequence ID" value="WOJ98501.1"/>
    <property type="molecule type" value="Genomic_DNA"/>
</dbReference>
<keyword evidence="2" id="KW-1185">Reference proteome</keyword>
<organism evidence="1 2">
    <name type="scientific">Congregibacter brevis</name>
    <dbReference type="NCBI Taxonomy" id="3081201"/>
    <lineage>
        <taxon>Bacteria</taxon>
        <taxon>Pseudomonadati</taxon>
        <taxon>Pseudomonadota</taxon>
        <taxon>Gammaproteobacteria</taxon>
        <taxon>Cellvibrionales</taxon>
        <taxon>Halieaceae</taxon>
        <taxon>Congregibacter</taxon>
    </lineage>
</organism>
<gene>
    <name evidence="1" type="ORF">R0137_07995</name>
</gene>
<evidence type="ECO:0000313" key="1">
    <source>
        <dbReference type="EMBL" id="WOJ98501.1"/>
    </source>
</evidence>
<dbReference type="Proteomes" id="UP001626549">
    <property type="component" value="Chromosome"/>
</dbReference>
<dbReference type="SUPFAM" id="SSF53474">
    <property type="entry name" value="alpha/beta-Hydrolases"/>
    <property type="match status" value="1"/>
</dbReference>
<evidence type="ECO:0000313" key="2">
    <source>
        <dbReference type="Proteomes" id="UP001626549"/>
    </source>
</evidence>
<dbReference type="InterPro" id="IPR029058">
    <property type="entry name" value="AB_hydrolase_fold"/>
</dbReference>
<dbReference type="RefSeq" id="WP_407329860.1">
    <property type="nucleotide sequence ID" value="NZ_CP136865.1"/>
</dbReference>
<dbReference type="PANTHER" id="PTHR36513">
    <property type="entry name" value="ABC TRANSMEMBRANE TYPE-1 DOMAIN-CONTAINING PROTEIN"/>
    <property type="match status" value="1"/>
</dbReference>